<proteinExistence type="predicted"/>
<feature type="domain" description="DUF4334" evidence="2">
    <location>
        <begin position="88"/>
        <end position="143"/>
    </location>
</feature>
<accession>A0A7W6HR17</accession>
<gene>
    <name evidence="3" type="ORF">GGQ71_004148</name>
</gene>
<dbReference type="EMBL" id="JACIED010000006">
    <property type="protein sequence ID" value="MBB4009851.1"/>
    <property type="molecule type" value="Genomic_DNA"/>
</dbReference>
<dbReference type="Pfam" id="PF14231">
    <property type="entry name" value="GXWXG"/>
    <property type="match status" value="1"/>
</dbReference>
<evidence type="ECO:0000313" key="3">
    <source>
        <dbReference type="EMBL" id="MBB4009851.1"/>
    </source>
</evidence>
<evidence type="ECO:0000313" key="4">
    <source>
        <dbReference type="Proteomes" id="UP000544107"/>
    </source>
</evidence>
<dbReference type="AlphaFoldDB" id="A0A7W6HR17"/>
<dbReference type="Pfam" id="PF14232">
    <property type="entry name" value="DUF4334"/>
    <property type="match status" value="1"/>
</dbReference>
<dbReference type="Proteomes" id="UP000544107">
    <property type="component" value="Unassembled WGS sequence"/>
</dbReference>
<evidence type="ECO:0000259" key="1">
    <source>
        <dbReference type="Pfam" id="PF14231"/>
    </source>
</evidence>
<organism evidence="3 4">
    <name type="scientific">Allorhizobium taibaishanense</name>
    <dbReference type="NCBI Taxonomy" id="887144"/>
    <lineage>
        <taxon>Bacteria</taxon>
        <taxon>Pseudomonadati</taxon>
        <taxon>Pseudomonadota</taxon>
        <taxon>Alphaproteobacteria</taxon>
        <taxon>Hyphomicrobiales</taxon>
        <taxon>Rhizobiaceae</taxon>
        <taxon>Rhizobium/Agrobacterium group</taxon>
        <taxon>Allorhizobium</taxon>
    </lineage>
</organism>
<feature type="domain" description="GXWXG" evidence="1">
    <location>
        <begin position="1"/>
        <end position="46"/>
    </location>
</feature>
<evidence type="ECO:0000259" key="2">
    <source>
        <dbReference type="Pfam" id="PF14232"/>
    </source>
</evidence>
<evidence type="ECO:0008006" key="5">
    <source>
        <dbReference type="Google" id="ProtNLM"/>
    </source>
</evidence>
<reference evidence="3 4" key="1">
    <citation type="submission" date="2020-08" db="EMBL/GenBank/DDBJ databases">
        <title>Genomic Encyclopedia of Type Strains, Phase IV (KMG-IV): sequencing the most valuable type-strain genomes for metagenomic binning, comparative biology and taxonomic classification.</title>
        <authorList>
            <person name="Goeker M."/>
        </authorList>
    </citation>
    <scope>NUCLEOTIDE SEQUENCE [LARGE SCALE GENOMIC DNA]</scope>
    <source>
        <strain evidence="3 4">DSM 100021</strain>
    </source>
</reference>
<dbReference type="Gene3D" id="2.40.128.580">
    <property type="entry name" value="GXWXG domain"/>
    <property type="match status" value="2"/>
</dbReference>
<protein>
    <recommendedName>
        <fullName evidence="5">DUF4334 domain-containing protein</fullName>
    </recommendedName>
</protein>
<sequence>MIGLWRGQELPTNHRIDGLLPPFGWHGKNFVSADEGHPLIMRDRFGTYPLNPFFVPLKLLLAWPKLFNNVLGRVAVRNLGRLVSSARPKARLRPVELGGTVSAAMIYDEKPIIDHFRHIDDNHCLGLMEHRDFDRPFFFLLIREQIAVQTAG</sequence>
<name>A0A7W6HR17_9HYPH</name>
<dbReference type="InterPro" id="IPR025568">
    <property type="entry name" value="DUF4334"/>
</dbReference>
<comment type="caution">
    <text evidence="3">The sequence shown here is derived from an EMBL/GenBank/DDBJ whole genome shotgun (WGS) entry which is preliminary data.</text>
</comment>
<dbReference type="InterPro" id="IPR025951">
    <property type="entry name" value="GXWXG_dom"/>
</dbReference>